<accession>A0A937KE68</accession>
<evidence type="ECO:0000313" key="2">
    <source>
        <dbReference type="EMBL" id="MBL6449417.1"/>
    </source>
</evidence>
<reference evidence="2" key="1">
    <citation type="submission" date="2021-01" db="EMBL/GenBank/DDBJ databases">
        <title>Fulvivirga kasyanovii gen. nov., sp nov., a novel member of the phylum Bacteroidetes isolated from seawater in a mussel farm.</title>
        <authorList>
            <person name="Zhao L.-H."/>
            <person name="Wang Z.-J."/>
        </authorList>
    </citation>
    <scope>NUCLEOTIDE SEQUENCE</scope>
    <source>
        <strain evidence="2">29W222</strain>
    </source>
</reference>
<name>A0A937KE68_9BACT</name>
<keyword evidence="3" id="KW-1185">Reference proteome</keyword>
<proteinExistence type="predicted"/>
<feature type="domain" description="DUF6970" evidence="1">
    <location>
        <begin position="60"/>
        <end position="126"/>
    </location>
</feature>
<dbReference type="EMBL" id="JAEUGD010000066">
    <property type="protein sequence ID" value="MBL6449417.1"/>
    <property type="molecule type" value="Genomic_DNA"/>
</dbReference>
<evidence type="ECO:0000259" key="1">
    <source>
        <dbReference type="Pfam" id="PF22311"/>
    </source>
</evidence>
<organism evidence="2 3">
    <name type="scientific">Fulvivirga marina</name>
    <dbReference type="NCBI Taxonomy" id="2494733"/>
    <lineage>
        <taxon>Bacteria</taxon>
        <taxon>Pseudomonadati</taxon>
        <taxon>Bacteroidota</taxon>
        <taxon>Cytophagia</taxon>
        <taxon>Cytophagales</taxon>
        <taxon>Fulvivirgaceae</taxon>
        <taxon>Fulvivirga</taxon>
    </lineage>
</organism>
<dbReference type="InterPro" id="IPR054243">
    <property type="entry name" value="DUF6970"/>
</dbReference>
<dbReference type="Pfam" id="PF22311">
    <property type="entry name" value="DUF6970"/>
    <property type="match status" value="1"/>
</dbReference>
<dbReference type="AlphaFoldDB" id="A0A937KE68"/>
<dbReference type="PROSITE" id="PS51257">
    <property type="entry name" value="PROKAR_LIPOPROTEIN"/>
    <property type="match status" value="1"/>
</dbReference>
<comment type="caution">
    <text evidence="2">The sequence shown here is derived from an EMBL/GenBank/DDBJ whole genome shotgun (WGS) entry which is preliminary data.</text>
</comment>
<dbReference type="Proteomes" id="UP000614216">
    <property type="component" value="Unassembled WGS sequence"/>
</dbReference>
<gene>
    <name evidence="2" type="ORF">JMN32_24105</name>
</gene>
<sequence length="132" mass="15295">MKSNRSYLIFLQVGLLYIAVIITACKTTNAQTNMCYKQDPVKELQWLQDIIQRQESLNIDRKADIYEYTYQGETYFMADMCVDCPDFITVGYNCKGEQVCESGGIMGKNNCPHFEEEAISKRLIWSSYQDVK</sequence>
<protein>
    <recommendedName>
        <fullName evidence="1">DUF6970 domain-containing protein</fullName>
    </recommendedName>
</protein>
<dbReference type="RefSeq" id="WP_202858943.1">
    <property type="nucleotide sequence ID" value="NZ_JAEUGD010000066.1"/>
</dbReference>
<evidence type="ECO:0000313" key="3">
    <source>
        <dbReference type="Proteomes" id="UP000614216"/>
    </source>
</evidence>